<evidence type="ECO:0000256" key="1">
    <source>
        <dbReference type="SAM" id="MobiDB-lite"/>
    </source>
</evidence>
<feature type="non-terminal residue" evidence="3">
    <location>
        <position position="109"/>
    </location>
</feature>
<feature type="domain" description="Hepatitis TT virus Orf2/Gyrovirus Vp2 N-terminal" evidence="2">
    <location>
        <begin position="42"/>
        <end position="88"/>
    </location>
</feature>
<dbReference type="EMBL" id="AB024359">
    <property type="protein sequence ID" value="BAA77426.1"/>
    <property type="molecule type" value="Genomic_DNA"/>
</dbReference>
<reference evidence="3" key="1">
    <citation type="journal article" date="1999" name="Virology">
        <title>Complete circular DNA genome of a TT virus variant (isolate name SANBAN) and 44 partial ORF2 sequences implicating a great degree of diversity beyond genotypes.</title>
        <authorList>
            <person name="Hijikata M."/>
            <person name="Takahashi K."/>
            <person name="Mishiro S."/>
        </authorList>
    </citation>
    <scope>NUCLEOTIDE SEQUENCE</scope>
    <source>
        <tissue evidence="3">Serum</tissue>
    </source>
</reference>
<name>Q9WAZ8_9VIRU</name>
<proteinExistence type="predicted"/>
<dbReference type="Pfam" id="PF02957">
    <property type="entry name" value="TT_ORF2-like"/>
    <property type="match status" value="1"/>
</dbReference>
<evidence type="ECO:0000259" key="2">
    <source>
        <dbReference type="Pfam" id="PF02957"/>
    </source>
</evidence>
<feature type="region of interest" description="Disordered" evidence="1">
    <location>
        <begin position="78"/>
        <end position="109"/>
    </location>
</feature>
<accession>Q9WAZ8</accession>
<sequence>MHFSRISRQKKRKVLLRRVRAKPKARPPMSHRPPAHNAAGVERLWFDSCFRSHGACCGCGNFINHILLLANRYGFQAGAPAPGGPRGAPALRALPPPGEANPGDGEQQP</sequence>
<evidence type="ECO:0000313" key="3">
    <source>
        <dbReference type="EMBL" id="BAA77426.1"/>
    </source>
</evidence>
<protein>
    <submittedName>
        <fullName evidence="3">ORF2</fullName>
    </submittedName>
</protein>
<dbReference type="InterPro" id="IPR004118">
    <property type="entry name" value="HEV_TT_vir_Orf2/Gyrovir_Vp2_N"/>
</dbReference>
<organism evidence="3">
    <name type="scientific">Torque teno virus</name>
    <dbReference type="NCBI Taxonomy" id="68887"/>
    <lineage>
        <taxon>Viruses</taxon>
        <taxon>Monodnaviria</taxon>
        <taxon>Shotokuvirae</taxon>
        <taxon>Commensaviricota</taxon>
        <taxon>Cardeaviricetes</taxon>
        <taxon>Sanitavirales</taxon>
        <taxon>Anelloviridae</taxon>
    </lineage>
</organism>